<evidence type="ECO:0000313" key="2">
    <source>
        <dbReference type="Proteomes" id="UP001589887"/>
    </source>
</evidence>
<reference evidence="1 2" key="1">
    <citation type="submission" date="2024-09" db="EMBL/GenBank/DDBJ databases">
        <authorList>
            <person name="Sun Q."/>
            <person name="Mori K."/>
        </authorList>
    </citation>
    <scope>NUCLEOTIDE SEQUENCE [LARGE SCALE GENOMIC DNA]</scope>
    <source>
        <strain evidence="1 2">JCM 4557</strain>
    </source>
</reference>
<accession>A0ABV6TAT5</accession>
<dbReference type="Proteomes" id="UP001589887">
    <property type="component" value="Unassembled WGS sequence"/>
</dbReference>
<keyword evidence="2" id="KW-1185">Reference proteome</keyword>
<dbReference type="RefSeq" id="WP_394316696.1">
    <property type="nucleotide sequence ID" value="NZ_JBHMQV010000001.1"/>
</dbReference>
<gene>
    <name evidence="1" type="ORF">ACFH04_03925</name>
</gene>
<proteinExistence type="predicted"/>
<organism evidence="1 2">
    <name type="scientific">Streptomyces noboritoensis</name>
    <dbReference type="NCBI Taxonomy" id="67337"/>
    <lineage>
        <taxon>Bacteria</taxon>
        <taxon>Bacillati</taxon>
        <taxon>Actinomycetota</taxon>
        <taxon>Actinomycetes</taxon>
        <taxon>Kitasatosporales</taxon>
        <taxon>Streptomycetaceae</taxon>
        <taxon>Streptomyces</taxon>
    </lineage>
</organism>
<evidence type="ECO:0008006" key="3">
    <source>
        <dbReference type="Google" id="ProtNLM"/>
    </source>
</evidence>
<name>A0ABV6TAT5_9ACTN</name>
<sequence>MTESGAYAVHKTLTIDGDRIDDERGGRAEAAMVREGSPEARCLELRLENEQLRRALRRRHSAKRRSS</sequence>
<evidence type="ECO:0000313" key="1">
    <source>
        <dbReference type="EMBL" id="MFC0842891.1"/>
    </source>
</evidence>
<comment type="caution">
    <text evidence="1">The sequence shown here is derived from an EMBL/GenBank/DDBJ whole genome shotgun (WGS) entry which is preliminary data.</text>
</comment>
<dbReference type="EMBL" id="JBHMQV010000001">
    <property type="protein sequence ID" value="MFC0842891.1"/>
    <property type="molecule type" value="Genomic_DNA"/>
</dbReference>
<protein>
    <recommendedName>
        <fullName evidence="3">Transposase</fullName>
    </recommendedName>
</protein>